<dbReference type="EMBL" id="JABEQD010000022">
    <property type="protein sequence ID" value="MBB2170328.1"/>
    <property type="molecule type" value="Genomic_DNA"/>
</dbReference>
<feature type="transmembrane region" description="Helical" evidence="1">
    <location>
        <begin position="80"/>
        <end position="101"/>
    </location>
</feature>
<name>A0A7W4IWJ3_9PROT</name>
<organism evidence="2 3">
    <name type="scientific">Gluconacetobacter aggeris</name>
    <dbReference type="NCBI Taxonomy" id="1286186"/>
    <lineage>
        <taxon>Bacteria</taxon>
        <taxon>Pseudomonadati</taxon>
        <taxon>Pseudomonadota</taxon>
        <taxon>Alphaproteobacteria</taxon>
        <taxon>Acetobacterales</taxon>
        <taxon>Acetobacteraceae</taxon>
        <taxon>Gluconacetobacter</taxon>
    </lineage>
</organism>
<keyword evidence="1" id="KW-0812">Transmembrane</keyword>
<keyword evidence="3" id="KW-1185">Reference proteome</keyword>
<feature type="transmembrane region" description="Helical" evidence="1">
    <location>
        <begin position="151"/>
        <end position="172"/>
    </location>
</feature>
<comment type="caution">
    <text evidence="2">The sequence shown here is derived from an EMBL/GenBank/DDBJ whole genome shotgun (WGS) entry which is preliminary data.</text>
</comment>
<protein>
    <submittedName>
        <fullName evidence="2">Uncharacterized protein</fullName>
    </submittedName>
</protein>
<dbReference type="RefSeq" id="WP_182987773.1">
    <property type="nucleotide sequence ID" value="NZ_JABEQD010000022.1"/>
</dbReference>
<evidence type="ECO:0000313" key="3">
    <source>
        <dbReference type="Proteomes" id="UP000559860"/>
    </source>
</evidence>
<sequence>MPDNQTTGAEVYVKLDPNDPRVRAVAQALSDARTLQSRAMSLEDTYIRYVTLANSGGILACLGIADALAGKEGSGVSPALSNIVGPIAVFFFGLICCGLVTSLRGKLALHYAETEGRRANGILVDLGRGVALPRGAFSPVEEKGLPYLNTAINFLGIGAQIAFVAGGIWGFYRLWQFH</sequence>
<gene>
    <name evidence="2" type="ORF">HLH36_18605</name>
</gene>
<dbReference type="AlphaFoldDB" id="A0A7W4IWJ3"/>
<keyword evidence="1" id="KW-0472">Membrane</keyword>
<evidence type="ECO:0000256" key="1">
    <source>
        <dbReference type="SAM" id="Phobius"/>
    </source>
</evidence>
<proteinExistence type="predicted"/>
<feature type="transmembrane region" description="Helical" evidence="1">
    <location>
        <begin position="46"/>
        <end position="68"/>
    </location>
</feature>
<keyword evidence="1" id="KW-1133">Transmembrane helix</keyword>
<reference evidence="2 3" key="1">
    <citation type="submission" date="2020-04" db="EMBL/GenBank/DDBJ databases">
        <title>Description of novel Gluconacetobacter.</title>
        <authorList>
            <person name="Sombolestani A."/>
        </authorList>
    </citation>
    <scope>NUCLEOTIDE SEQUENCE [LARGE SCALE GENOMIC DNA]</scope>
    <source>
        <strain evidence="2 3">LMG 27801</strain>
    </source>
</reference>
<accession>A0A7W4IWJ3</accession>
<evidence type="ECO:0000313" key="2">
    <source>
        <dbReference type="EMBL" id="MBB2170328.1"/>
    </source>
</evidence>
<dbReference type="Proteomes" id="UP000559860">
    <property type="component" value="Unassembled WGS sequence"/>
</dbReference>